<evidence type="ECO:0000256" key="3">
    <source>
        <dbReference type="SAM" id="Phobius"/>
    </source>
</evidence>
<sequence length="276" mass="31475">MAPLKFEEKIKEKLEQRAIEPSMGSWEKLSGQLDQVQNQKKGNKMIWWYSLAAVFVGVLILTSLFYNPVSEDVNPQFVDRTKENTEQKDTEIVQENKEEPPQIIEKENVVIDIQKSKDEVVDVSESNTKLIKKGNEGFSKVTPDSAPSKDIDEQPKEVTEIAQTNEETVDLIEQKQKQEISINREIIDNKVADIVAKVEELQKNNTEVTDEEINALLRKAQRDITTQKILKSNTVSASALLQDVEEEIDETFKQRVFEALKAGFQKVKTAVAEREN</sequence>
<evidence type="ECO:0008006" key="6">
    <source>
        <dbReference type="Google" id="ProtNLM"/>
    </source>
</evidence>
<gene>
    <name evidence="4" type="ORF">U6A24_00640</name>
</gene>
<evidence type="ECO:0000313" key="5">
    <source>
        <dbReference type="Proteomes" id="UP001327027"/>
    </source>
</evidence>
<dbReference type="RefSeq" id="WP_324177996.1">
    <property type="nucleotide sequence ID" value="NZ_BAABAW010000016.1"/>
</dbReference>
<evidence type="ECO:0000256" key="1">
    <source>
        <dbReference type="SAM" id="Coils"/>
    </source>
</evidence>
<dbReference type="Proteomes" id="UP001327027">
    <property type="component" value="Unassembled WGS sequence"/>
</dbReference>
<organism evidence="4 5">
    <name type="scientific">Aquimarina gracilis</name>
    <dbReference type="NCBI Taxonomy" id="874422"/>
    <lineage>
        <taxon>Bacteria</taxon>
        <taxon>Pseudomonadati</taxon>
        <taxon>Bacteroidota</taxon>
        <taxon>Flavobacteriia</taxon>
        <taxon>Flavobacteriales</taxon>
        <taxon>Flavobacteriaceae</taxon>
        <taxon>Aquimarina</taxon>
    </lineage>
</organism>
<keyword evidence="3" id="KW-0472">Membrane</keyword>
<accession>A0ABU5ZRE7</accession>
<evidence type="ECO:0000256" key="2">
    <source>
        <dbReference type="SAM" id="MobiDB-lite"/>
    </source>
</evidence>
<comment type="caution">
    <text evidence="4">The sequence shown here is derived from an EMBL/GenBank/DDBJ whole genome shotgun (WGS) entry which is preliminary data.</text>
</comment>
<keyword evidence="1" id="KW-0175">Coiled coil</keyword>
<evidence type="ECO:0000313" key="4">
    <source>
        <dbReference type="EMBL" id="MEB3343942.1"/>
    </source>
</evidence>
<name>A0ABU5ZRE7_9FLAO</name>
<keyword evidence="3" id="KW-0812">Transmembrane</keyword>
<proteinExistence type="predicted"/>
<feature type="transmembrane region" description="Helical" evidence="3">
    <location>
        <begin position="46"/>
        <end position="66"/>
    </location>
</feature>
<dbReference type="EMBL" id="JAYKLX010000001">
    <property type="protein sequence ID" value="MEB3343942.1"/>
    <property type="molecule type" value="Genomic_DNA"/>
</dbReference>
<reference evidence="4 5" key="1">
    <citation type="journal article" date="2013" name="Int. J. Syst. Evol. Microbiol.">
        <title>Aquimarina gracilis sp. nov., isolated from the gut microflora of a mussel, Mytilus coruscus, and emended description of Aquimarina spongiae.</title>
        <authorList>
            <person name="Park S.C."/>
            <person name="Choe H.N."/>
            <person name="Baik K.S."/>
            <person name="Seong C.N."/>
        </authorList>
    </citation>
    <scope>NUCLEOTIDE SEQUENCE [LARGE SCALE GENOMIC DNA]</scope>
    <source>
        <strain evidence="4 5">PSC32</strain>
    </source>
</reference>
<protein>
    <recommendedName>
        <fullName evidence="6">Anti-sigma factor</fullName>
    </recommendedName>
</protein>
<keyword evidence="3" id="KW-1133">Transmembrane helix</keyword>
<feature type="region of interest" description="Disordered" evidence="2">
    <location>
        <begin position="135"/>
        <end position="155"/>
    </location>
</feature>
<keyword evidence="5" id="KW-1185">Reference proteome</keyword>
<feature type="coiled-coil region" evidence="1">
    <location>
        <begin position="184"/>
        <end position="211"/>
    </location>
</feature>